<evidence type="ECO:0000313" key="1">
    <source>
        <dbReference type="EMBL" id="MED6261836.1"/>
    </source>
</evidence>
<gene>
    <name evidence="1" type="ORF">ATANTOWER_010729</name>
</gene>
<sequence length="114" mass="13019">MVPHSGPVSCLISRNLSCLPQETITEPYKLFLGCSPQYPTAPTCPPTLQRFLRQTELDTRILTLFRRTAPTSLLFLRAFFPAQDSKQTPSLFIKHLMRDTAIFPTNFICPPQFF</sequence>
<reference evidence="1 2" key="1">
    <citation type="submission" date="2021-07" db="EMBL/GenBank/DDBJ databases">
        <authorList>
            <person name="Palmer J.M."/>
        </authorList>
    </citation>
    <scope>NUCLEOTIDE SEQUENCE [LARGE SCALE GENOMIC DNA]</scope>
    <source>
        <strain evidence="1 2">AT_MEX2019</strain>
        <tissue evidence="1">Muscle</tissue>
    </source>
</reference>
<dbReference type="EMBL" id="JAHUTI010090872">
    <property type="protein sequence ID" value="MED6261836.1"/>
    <property type="molecule type" value="Genomic_DNA"/>
</dbReference>
<name>A0ABU7CGB5_9TELE</name>
<dbReference type="Proteomes" id="UP001345963">
    <property type="component" value="Unassembled WGS sequence"/>
</dbReference>
<accession>A0ABU7CGB5</accession>
<evidence type="ECO:0000313" key="2">
    <source>
        <dbReference type="Proteomes" id="UP001345963"/>
    </source>
</evidence>
<protein>
    <submittedName>
        <fullName evidence="1">Uncharacterized protein</fullName>
    </submittedName>
</protein>
<organism evidence="1 2">
    <name type="scientific">Ataeniobius toweri</name>
    <dbReference type="NCBI Taxonomy" id="208326"/>
    <lineage>
        <taxon>Eukaryota</taxon>
        <taxon>Metazoa</taxon>
        <taxon>Chordata</taxon>
        <taxon>Craniata</taxon>
        <taxon>Vertebrata</taxon>
        <taxon>Euteleostomi</taxon>
        <taxon>Actinopterygii</taxon>
        <taxon>Neopterygii</taxon>
        <taxon>Teleostei</taxon>
        <taxon>Neoteleostei</taxon>
        <taxon>Acanthomorphata</taxon>
        <taxon>Ovalentaria</taxon>
        <taxon>Atherinomorphae</taxon>
        <taxon>Cyprinodontiformes</taxon>
        <taxon>Goodeidae</taxon>
        <taxon>Ataeniobius</taxon>
    </lineage>
</organism>
<keyword evidence="2" id="KW-1185">Reference proteome</keyword>
<comment type="caution">
    <text evidence="1">The sequence shown here is derived from an EMBL/GenBank/DDBJ whole genome shotgun (WGS) entry which is preliminary data.</text>
</comment>
<proteinExistence type="predicted"/>